<name>A0A4U0SJE0_9ACTN</name>
<gene>
    <name evidence="2" type="ORF">FCI23_29260</name>
</gene>
<dbReference type="AlphaFoldDB" id="A0A4U0SJE0"/>
<feature type="region of interest" description="Disordered" evidence="1">
    <location>
        <begin position="1"/>
        <end position="81"/>
    </location>
</feature>
<dbReference type="RefSeq" id="WP_136726949.1">
    <property type="nucleotide sequence ID" value="NZ_SUMC01000033.1"/>
</dbReference>
<comment type="caution">
    <text evidence="2">The sequence shown here is derived from an EMBL/GenBank/DDBJ whole genome shotgun (WGS) entry which is preliminary data.</text>
</comment>
<dbReference type="OrthoDB" id="4335459at2"/>
<evidence type="ECO:0000256" key="1">
    <source>
        <dbReference type="SAM" id="MobiDB-lite"/>
    </source>
</evidence>
<evidence type="ECO:0000313" key="2">
    <source>
        <dbReference type="EMBL" id="TKA08171.1"/>
    </source>
</evidence>
<accession>A0A4U0SJE0</accession>
<dbReference type="Proteomes" id="UP000305778">
    <property type="component" value="Unassembled WGS sequence"/>
</dbReference>
<proteinExistence type="predicted"/>
<reference evidence="2 3" key="1">
    <citation type="submission" date="2019-04" db="EMBL/GenBank/DDBJ databases">
        <title>Streptomyces oryziradicis sp. nov., a novel actinomycete isolated from rhizosphere soil of rice (Oryza sativa L.).</title>
        <authorList>
            <person name="Li C."/>
        </authorList>
    </citation>
    <scope>NUCLEOTIDE SEQUENCE [LARGE SCALE GENOMIC DNA]</scope>
    <source>
        <strain evidence="2 3">NEAU-C40</strain>
    </source>
</reference>
<protein>
    <submittedName>
        <fullName evidence="2">Uncharacterized protein</fullName>
    </submittedName>
</protein>
<organism evidence="2 3">
    <name type="scientific">Actinacidiphila oryziradicis</name>
    <dbReference type="NCBI Taxonomy" id="2571141"/>
    <lineage>
        <taxon>Bacteria</taxon>
        <taxon>Bacillati</taxon>
        <taxon>Actinomycetota</taxon>
        <taxon>Actinomycetes</taxon>
        <taxon>Kitasatosporales</taxon>
        <taxon>Streptomycetaceae</taxon>
        <taxon>Actinacidiphila</taxon>
    </lineage>
</organism>
<evidence type="ECO:0000313" key="3">
    <source>
        <dbReference type="Proteomes" id="UP000305778"/>
    </source>
</evidence>
<sequence>MEQRIGPYIQPVQTAGTDPAHVPGFPSSRPAEAEETAPGKAAEQPPEDVVVPPDDPEEAAGSGEEGEQEIDGPVFEVSDRRGSITADRTGVRFTLDGEEAEFGWDEIGAVEVDAARFGRRFTVTVYMTTRRWYSAEVTAPAKSHLKEWAAELDVALDAYFEQTEL</sequence>
<keyword evidence="3" id="KW-1185">Reference proteome</keyword>
<feature type="compositionally biased region" description="Acidic residues" evidence="1">
    <location>
        <begin position="54"/>
        <end position="70"/>
    </location>
</feature>
<dbReference type="EMBL" id="SUMC01000033">
    <property type="protein sequence ID" value="TKA08171.1"/>
    <property type="molecule type" value="Genomic_DNA"/>
</dbReference>